<keyword evidence="7 17" id="KW-0067">ATP-binding</keyword>
<dbReference type="SUPFAM" id="SSF53613">
    <property type="entry name" value="Ribokinase-like"/>
    <property type="match status" value="1"/>
</dbReference>
<dbReference type="InterPro" id="IPR004443">
    <property type="entry name" value="YjeF_N_dom"/>
</dbReference>
<evidence type="ECO:0000256" key="11">
    <source>
        <dbReference type="ARBA" id="ARBA00023235"/>
    </source>
</evidence>
<evidence type="ECO:0000256" key="5">
    <source>
        <dbReference type="ARBA" id="ARBA00022723"/>
    </source>
</evidence>
<evidence type="ECO:0000256" key="9">
    <source>
        <dbReference type="ARBA" id="ARBA00022958"/>
    </source>
</evidence>
<dbReference type="Pfam" id="PF01256">
    <property type="entry name" value="Carb_kinase"/>
    <property type="match status" value="1"/>
</dbReference>
<comment type="similarity">
    <text evidence="3 19">In the N-terminal section; belongs to the NnrE/AIBP family.</text>
</comment>
<keyword evidence="10 17" id="KW-0520">NAD</keyword>
<keyword evidence="9 18" id="KW-0630">Potassium</keyword>
<feature type="binding site" evidence="18">
    <location>
        <position position="132"/>
    </location>
    <ligand>
        <name>K(+)</name>
        <dbReference type="ChEBI" id="CHEBI:29103"/>
    </ligand>
</feature>
<evidence type="ECO:0000256" key="7">
    <source>
        <dbReference type="ARBA" id="ARBA00022840"/>
    </source>
</evidence>
<evidence type="ECO:0000313" key="22">
    <source>
        <dbReference type="EMBL" id="MEA5256426.1"/>
    </source>
</evidence>
<evidence type="ECO:0000256" key="16">
    <source>
        <dbReference type="ARBA" id="ARBA00049209"/>
    </source>
</evidence>
<comment type="similarity">
    <text evidence="4 19">In the C-terminal section; belongs to the NnrD/CARKD family.</text>
</comment>
<evidence type="ECO:0000256" key="4">
    <source>
        <dbReference type="ARBA" id="ARBA00009524"/>
    </source>
</evidence>
<comment type="function">
    <text evidence="14 19">Bifunctional enzyme that catalyzes the epimerization of the S- and R-forms of NAD(P)HX and the dehydration of the S-form of NAD(P)HX at the expense of ADP, which is converted to AMP. This allows the repair of both epimers of NAD(P)HX, a damaged form of NAD(P)H that is a result of enzymatic or heat-dependent hydration.</text>
</comment>
<comment type="catalytic activity">
    <reaction evidence="15 17 19">
        <text>(6S)-NADHX + ADP = AMP + phosphate + NADH + H(+)</text>
        <dbReference type="Rhea" id="RHEA:32223"/>
        <dbReference type="ChEBI" id="CHEBI:15378"/>
        <dbReference type="ChEBI" id="CHEBI:43474"/>
        <dbReference type="ChEBI" id="CHEBI:57945"/>
        <dbReference type="ChEBI" id="CHEBI:64074"/>
        <dbReference type="ChEBI" id="CHEBI:456215"/>
        <dbReference type="ChEBI" id="CHEBI:456216"/>
        <dbReference type="EC" id="4.2.1.136"/>
    </reaction>
</comment>
<feature type="domain" description="YjeF C-terminal" evidence="20">
    <location>
        <begin position="229"/>
        <end position="505"/>
    </location>
</feature>
<dbReference type="SUPFAM" id="SSF64153">
    <property type="entry name" value="YjeF N-terminal domain-like"/>
    <property type="match status" value="1"/>
</dbReference>
<dbReference type="NCBIfam" id="TIGR00197">
    <property type="entry name" value="yjeF_nterm"/>
    <property type="match status" value="1"/>
</dbReference>
<evidence type="ECO:0000256" key="12">
    <source>
        <dbReference type="ARBA" id="ARBA00023239"/>
    </source>
</evidence>
<dbReference type="Gene3D" id="3.40.1190.20">
    <property type="match status" value="1"/>
</dbReference>
<keyword evidence="8 17" id="KW-0521">NADP</keyword>
<evidence type="ECO:0000256" key="3">
    <source>
        <dbReference type="ARBA" id="ARBA00006001"/>
    </source>
</evidence>
<proteinExistence type="inferred from homology"/>
<comment type="function">
    <text evidence="17">Catalyzes the dehydration of the S-form of NAD(P)HX at the expense of ADP, which is converted to AMP. Together with NAD(P)HX epimerase, which catalyzes the epimerization of the S- and R-forms, the enzyme allows the repair of both epimers of NAD(P)HX, a damaged form of NAD(P)H that is a result of enzymatic or heat-dependent hydration.</text>
</comment>
<dbReference type="InterPro" id="IPR030677">
    <property type="entry name" value="Nnr"/>
</dbReference>
<evidence type="ECO:0000256" key="15">
    <source>
        <dbReference type="ARBA" id="ARBA00048238"/>
    </source>
</evidence>
<evidence type="ECO:0000256" key="14">
    <source>
        <dbReference type="ARBA" id="ARBA00025153"/>
    </source>
</evidence>
<dbReference type="Gene3D" id="3.40.50.10260">
    <property type="entry name" value="YjeF N-terminal domain"/>
    <property type="match status" value="1"/>
</dbReference>
<dbReference type="RefSeq" id="WP_323246219.1">
    <property type="nucleotide sequence ID" value="NZ_JAYFUL010000001.1"/>
</dbReference>
<dbReference type="PANTHER" id="PTHR12592:SF0">
    <property type="entry name" value="ATP-DEPENDENT (S)-NAD(P)H-HYDRATE DEHYDRATASE"/>
    <property type="match status" value="1"/>
</dbReference>
<dbReference type="NCBIfam" id="TIGR00196">
    <property type="entry name" value="yjeF_cterm"/>
    <property type="match status" value="1"/>
</dbReference>
<dbReference type="HAMAP" id="MF_01965">
    <property type="entry name" value="NADHX_dehydratase"/>
    <property type="match status" value="1"/>
</dbReference>
<keyword evidence="6 17" id="KW-0547">Nucleotide-binding</keyword>
<reference evidence="22 23" key="1">
    <citation type="submission" date="2023-12" db="EMBL/GenBank/DDBJ databases">
        <title>Novel species of the genus Arcicella isolated from rivers.</title>
        <authorList>
            <person name="Lu H."/>
        </authorList>
    </citation>
    <scope>NUCLEOTIDE SEQUENCE [LARGE SCALE GENOMIC DNA]</scope>
    <source>
        <strain evidence="22 23">LMG 21963</strain>
    </source>
</reference>
<feature type="binding site" evidence="17">
    <location>
        <position position="331"/>
    </location>
    <ligand>
        <name>(6S)-NADPHX</name>
        <dbReference type="ChEBI" id="CHEBI:64076"/>
    </ligand>
</feature>
<feature type="domain" description="YjeF N-terminal" evidence="21">
    <location>
        <begin position="12"/>
        <end position="223"/>
    </location>
</feature>
<comment type="function">
    <text evidence="18">Catalyzes the epimerization of the S- and R-forms of NAD(P)HX, a damaged form of NAD(P)H that is a result of enzymatic or heat-dependent hydration. This is a prerequisite for the S-specific NAD(P)H-hydrate dehydratase to allow the repair of both epimers of NAD(P)HX.</text>
</comment>
<organism evidence="22 23">
    <name type="scientific">Arcicella aquatica</name>
    <dbReference type="NCBI Taxonomy" id="217141"/>
    <lineage>
        <taxon>Bacteria</taxon>
        <taxon>Pseudomonadati</taxon>
        <taxon>Bacteroidota</taxon>
        <taxon>Cytophagia</taxon>
        <taxon>Cytophagales</taxon>
        <taxon>Flectobacillaceae</taxon>
        <taxon>Arcicella</taxon>
    </lineage>
</organism>
<feature type="binding site" evidence="17">
    <location>
        <begin position="421"/>
        <end position="425"/>
    </location>
    <ligand>
        <name>AMP</name>
        <dbReference type="ChEBI" id="CHEBI:456215"/>
    </ligand>
</feature>
<sequence>METLKILNASQIRALDAFTIQKEGISSIDLMERACATFVNWFGQKYFLNTKLCVNIFCGLGNNGGDGLAIARLLKQQGFCVKVFVVQYTDKTSADFDINLKRLQSFAKVNFIKTVNDFTLFSEIQQNNIIIDALLGAGINRCVEGILKELINTLNETTAIKIAVDIASGLFMDNANDKEDVIFKPDFTVTFQLPKLALMLPQNYEFVGEWEVLDIGLQEQMINELPSYYFYTAQIFPKHRKKFSHKGTYGHSLILGGSKGMMGAAILSAKACLRSGVGKLTCYVPDIAYTIMQVSVPEAMTLTTSDDLDFISTHFTEKDFEHYQAIAIGPGISTHPDVYKMLESVIIAATNKPMVIDADALNLLGTEEGRSLLKQLPPNTILTPHPKEFQKLLGLTWKDDFDKLSLLQQFAKKHQIFVVLKGYQTAVATPEGDVYFNSTGNAGMATAGSGDVLTGIIVALLAQGYSAKEAAILGVFKHGEAGDLAANSRGQMAMIASDIIDDLRW</sequence>
<dbReference type="CDD" id="cd01171">
    <property type="entry name" value="YXKO-related"/>
    <property type="match status" value="1"/>
</dbReference>
<feature type="binding site" evidence="17">
    <location>
        <position position="385"/>
    </location>
    <ligand>
        <name>(6S)-NADPHX</name>
        <dbReference type="ChEBI" id="CHEBI:64076"/>
    </ligand>
</feature>
<dbReference type="PANTHER" id="PTHR12592">
    <property type="entry name" value="ATP-DEPENDENT (S)-NAD(P)H-HYDRATE DEHYDRATASE FAMILY MEMBER"/>
    <property type="match status" value="1"/>
</dbReference>
<keyword evidence="13" id="KW-0511">Multifunctional enzyme</keyword>
<dbReference type="PROSITE" id="PS01050">
    <property type="entry name" value="YJEF_C_2"/>
    <property type="match status" value="1"/>
</dbReference>
<evidence type="ECO:0000256" key="17">
    <source>
        <dbReference type="HAMAP-Rule" id="MF_01965"/>
    </source>
</evidence>
<evidence type="ECO:0000256" key="6">
    <source>
        <dbReference type="ARBA" id="ARBA00022741"/>
    </source>
</evidence>
<comment type="cofactor">
    <cofactor evidence="18 19">
        <name>K(+)</name>
        <dbReference type="ChEBI" id="CHEBI:29103"/>
    </cofactor>
    <text evidence="18 19">Binds 1 potassium ion per subunit.</text>
</comment>
<feature type="binding site" evidence="17">
    <location>
        <position position="264"/>
    </location>
    <ligand>
        <name>(6S)-NADPHX</name>
        <dbReference type="ChEBI" id="CHEBI:64076"/>
    </ligand>
</feature>
<evidence type="ECO:0000259" key="21">
    <source>
        <dbReference type="PROSITE" id="PS51385"/>
    </source>
</evidence>
<dbReference type="PROSITE" id="PS51383">
    <property type="entry name" value="YJEF_C_3"/>
    <property type="match status" value="1"/>
</dbReference>
<comment type="catalytic activity">
    <reaction evidence="1 18 19">
        <text>(6R)-NADHX = (6S)-NADHX</text>
        <dbReference type="Rhea" id="RHEA:32215"/>
        <dbReference type="ChEBI" id="CHEBI:64074"/>
        <dbReference type="ChEBI" id="CHEBI:64075"/>
        <dbReference type="EC" id="5.1.99.6"/>
    </reaction>
</comment>
<evidence type="ECO:0000256" key="18">
    <source>
        <dbReference type="HAMAP-Rule" id="MF_01966"/>
    </source>
</evidence>
<accession>A0ABU5QHB1</accession>
<keyword evidence="11 18" id="KW-0413">Isomerase</keyword>
<keyword evidence="12 17" id="KW-0456">Lyase</keyword>
<comment type="caution">
    <text evidence="18">Lacks conserved residue(s) required for the propagation of feature annotation.</text>
</comment>
<comment type="subunit">
    <text evidence="17">Homotetramer.</text>
</comment>
<dbReference type="PROSITE" id="PS51385">
    <property type="entry name" value="YJEF_N"/>
    <property type="match status" value="1"/>
</dbReference>
<feature type="binding site" evidence="17">
    <location>
        <position position="451"/>
    </location>
    <ligand>
        <name>(6S)-NADPHX</name>
        <dbReference type="ChEBI" id="CHEBI:64076"/>
    </ligand>
</feature>
<name>A0ABU5QHB1_9BACT</name>
<dbReference type="Proteomes" id="UP001304671">
    <property type="component" value="Unassembled WGS sequence"/>
</dbReference>
<feature type="binding site" evidence="18">
    <location>
        <begin position="136"/>
        <end position="142"/>
    </location>
    <ligand>
        <name>(6S)-NADPHX</name>
        <dbReference type="ChEBI" id="CHEBI:64076"/>
    </ligand>
</feature>
<evidence type="ECO:0000313" key="23">
    <source>
        <dbReference type="Proteomes" id="UP001304671"/>
    </source>
</evidence>
<gene>
    <name evidence="18" type="primary">nnrE</name>
    <name evidence="17" type="synonym">nnrD</name>
    <name evidence="22" type="ORF">VB264_01440</name>
</gene>
<dbReference type="EC" id="5.1.99.6" evidence="19"/>
<comment type="similarity">
    <text evidence="18">Belongs to the NnrE/AIBP family.</text>
</comment>
<keyword evidence="23" id="KW-1185">Reference proteome</keyword>
<evidence type="ECO:0000256" key="1">
    <source>
        <dbReference type="ARBA" id="ARBA00000013"/>
    </source>
</evidence>
<comment type="cofactor">
    <cofactor evidence="17">
        <name>Mg(2+)</name>
        <dbReference type="ChEBI" id="CHEBI:18420"/>
    </cofactor>
</comment>
<feature type="binding site" evidence="18">
    <location>
        <begin position="62"/>
        <end position="66"/>
    </location>
    <ligand>
        <name>(6S)-NADPHX</name>
        <dbReference type="ChEBI" id="CHEBI:64076"/>
    </ligand>
</feature>
<feature type="binding site" evidence="18">
    <location>
        <position position="168"/>
    </location>
    <ligand>
        <name>K(+)</name>
        <dbReference type="ChEBI" id="CHEBI:29103"/>
    </ligand>
</feature>
<evidence type="ECO:0000259" key="20">
    <source>
        <dbReference type="PROSITE" id="PS51383"/>
    </source>
</evidence>
<dbReference type="EMBL" id="JAYFUL010000001">
    <property type="protein sequence ID" value="MEA5256426.1"/>
    <property type="molecule type" value="Genomic_DNA"/>
</dbReference>
<dbReference type="Pfam" id="PF03853">
    <property type="entry name" value="YjeF_N"/>
    <property type="match status" value="1"/>
</dbReference>
<dbReference type="InterPro" id="IPR036652">
    <property type="entry name" value="YjeF_N_dom_sf"/>
</dbReference>
<dbReference type="HAMAP" id="MF_01966">
    <property type="entry name" value="NADHX_epimerase"/>
    <property type="match status" value="1"/>
</dbReference>
<comment type="catalytic activity">
    <reaction evidence="16 17 19">
        <text>(6S)-NADPHX + ADP = AMP + phosphate + NADPH + H(+)</text>
        <dbReference type="Rhea" id="RHEA:32235"/>
        <dbReference type="ChEBI" id="CHEBI:15378"/>
        <dbReference type="ChEBI" id="CHEBI:43474"/>
        <dbReference type="ChEBI" id="CHEBI:57783"/>
        <dbReference type="ChEBI" id="CHEBI:64076"/>
        <dbReference type="ChEBI" id="CHEBI:456215"/>
        <dbReference type="ChEBI" id="CHEBI:456216"/>
        <dbReference type="EC" id="4.2.1.136"/>
    </reaction>
</comment>
<comment type="similarity">
    <text evidence="17">Belongs to the NnrD/CARKD family.</text>
</comment>
<evidence type="ECO:0000256" key="10">
    <source>
        <dbReference type="ARBA" id="ARBA00023027"/>
    </source>
</evidence>
<keyword evidence="5 18" id="KW-0479">Metal-binding</keyword>
<evidence type="ECO:0000256" key="13">
    <source>
        <dbReference type="ARBA" id="ARBA00023268"/>
    </source>
</evidence>
<evidence type="ECO:0000256" key="2">
    <source>
        <dbReference type="ARBA" id="ARBA00000909"/>
    </source>
</evidence>
<feature type="binding site" evidence="18">
    <location>
        <position position="165"/>
    </location>
    <ligand>
        <name>(6S)-NADPHX</name>
        <dbReference type="ChEBI" id="CHEBI:64076"/>
    </ligand>
</feature>
<dbReference type="InterPro" id="IPR029056">
    <property type="entry name" value="Ribokinase-like"/>
</dbReference>
<dbReference type="EC" id="4.2.1.136" evidence="19"/>
<dbReference type="InterPro" id="IPR017953">
    <property type="entry name" value="Carbohydrate_kinase_pred_CS"/>
</dbReference>
<feature type="binding site" evidence="17">
    <location>
        <position position="450"/>
    </location>
    <ligand>
        <name>AMP</name>
        <dbReference type="ChEBI" id="CHEBI:456215"/>
    </ligand>
</feature>
<dbReference type="PIRSF" id="PIRSF017184">
    <property type="entry name" value="Nnr"/>
    <property type="match status" value="1"/>
</dbReference>
<protein>
    <recommendedName>
        <fullName evidence="19">Bifunctional NAD(P)H-hydrate repair enzyme</fullName>
    </recommendedName>
    <alternativeName>
        <fullName evidence="19">Nicotinamide nucleotide repair protein</fullName>
    </alternativeName>
    <domain>
        <recommendedName>
            <fullName evidence="19">ADP-dependent (S)-NAD(P)H-hydrate dehydratase</fullName>
            <ecNumber evidence="19">4.2.1.136</ecNumber>
        </recommendedName>
        <alternativeName>
            <fullName evidence="19">ADP-dependent NAD(P)HX dehydratase</fullName>
        </alternativeName>
    </domain>
    <domain>
        <recommendedName>
            <fullName evidence="19">NAD(P)H-hydrate epimerase</fullName>
            <ecNumber evidence="19">5.1.99.6</ecNumber>
        </recommendedName>
    </domain>
</protein>
<evidence type="ECO:0000256" key="19">
    <source>
        <dbReference type="PIRNR" id="PIRNR017184"/>
    </source>
</evidence>
<feature type="binding site" evidence="18">
    <location>
        <position position="63"/>
    </location>
    <ligand>
        <name>K(+)</name>
        <dbReference type="ChEBI" id="CHEBI:29103"/>
    </ligand>
</feature>
<comment type="caution">
    <text evidence="22">The sequence shown here is derived from an EMBL/GenBank/DDBJ whole genome shotgun (WGS) entry which is preliminary data.</text>
</comment>
<comment type="catalytic activity">
    <reaction evidence="2 18 19">
        <text>(6R)-NADPHX = (6S)-NADPHX</text>
        <dbReference type="Rhea" id="RHEA:32227"/>
        <dbReference type="ChEBI" id="CHEBI:64076"/>
        <dbReference type="ChEBI" id="CHEBI:64077"/>
        <dbReference type="EC" id="5.1.99.6"/>
    </reaction>
</comment>
<evidence type="ECO:0000256" key="8">
    <source>
        <dbReference type="ARBA" id="ARBA00022857"/>
    </source>
</evidence>
<dbReference type="InterPro" id="IPR000631">
    <property type="entry name" value="CARKD"/>
</dbReference>